<keyword evidence="4" id="KW-1185">Reference proteome</keyword>
<evidence type="ECO:0000313" key="3">
    <source>
        <dbReference type="EMBL" id="OOV88272.1"/>
    </source>
</evidence>
<keyword evidence="3" id="KW-0012">Acyltransferase</keyword>
<dbReference type="PANTHER" id="PTHR43674:SF2">
    <property type="entry name" value="BETA-UREIDOPROPIONASE"/>
    <property type="match status" value="1"/>
</dbReference>
<protein>
    <submittedName>
        <fullName evidence="3">Acyltransferase</fullName>
    </submittedName>
</protein>
<dbReference type="PROSITE" id="PS50263">
    <property type="entry name" value="CN_HYDROLASE"/>
    <property type="match status" value="1"/>
</dbReference>
<dbReference type="InterPro" id="IPR003010">
    <property type="entry name" value="C-N_Hydrolase"/>
</dbReference>
<dbReference type="SUPFAM" id="SSF56317">
    <property type="entry name" value="Carbon-nitrogen hydrolase"/>
    <property type="match status" value="1"/>
</dbReference>
<dbReference type="FunFam" id="3.60.110.10:FF:000010">
    <property type="entry name" value="Carbon-nitrogen hydrolase"/>
    <property type="match status" value="1"/>
</dbReference>
<keyword evidence="1" id="KW-0378">Hydrolase</keyword>
<evidence type="ECO:0000313" key="4">
    <source>
        <dbReference type="Proteomes" id="UP000190064"/>
    </source>
</evidence>
<dbReference type="Proteomes" id="UP000190064">
    <property type="component" value="Unassembled WGS sequence"/>
</dbReference>
<keyword evidence="3" id="KW-0808">Transferase</keyword>
<dbReference type="STRING" id="966.BTA35_0201755"/>
<accession>A0A1T1HEP1</accession>
<evidence type="ECO:0000259" key="2">
    <source>
        <dbReference type="PROSITE" id="PS50263"/>
    </source>
</evidence>
<name>A0A1T1HEP1_OCELI</name>
<proteinExistence type="predicted"/>
<organism evidence="3 4">
    <name type="scientific">Oceanospirillum linum</name>
    <dbReference type="NCBI Taxonomy" id="966"/>
    <lineage>
        <taxon>Bacteria</taxon>
        <taxon>Pseudomonadati</taxon>
        <taxon>Pseudomonadota</taxon>
        <taxon>Gammaproteobacteria</taxon>
        <taxon>Oceanospirillales</taxon>
        <taxon>Oceanospirillaceae</taxon>
        <taxon>Oceanospirillum</taxon>
    </lineage>
</organism>
<sequence length="306" mass="33988">MPSSPNSILKVGLVQQHAFNDKEKSLSISEQGLRHLAAQGCELAMLQELHATQYFCQTEDTDLFDLAEPIDGPTSQRLSALAYELNMVIVGSIFEKRAPGLYHNTAVVFEKDGSLAGTYRKMHIPDDPGFYEKFYFTPGDATFNDGRSGFSPIETSVGKLGVLVCWDQWYPEAARLMALAGADILLYPTAIGWDPRDEADEQARQKDAWTLIQRAHAVANGLPVMVANRVGHETDPSGQSEGIQFWGGSFIAGPQGELLQHAGEDACVLVATIDKQRTEDTRRIWPYFRDRRIDAYGDLTKRHLTP</sequence>
<dbReference type="AlphaFoldDB" id="A0A1T1HEP1"/>
<dbReference type="RefSeq" id="WP_077242699.1">
    <property type="nucleotide sequence ID" value="NZ_FXTS01000001.1"/>
</dbReference>
<dbReference type="CDD" id="cd07573">
    <property type="entry name" value="CPA"/>
    <property type="match status" value="1"/>
</dbReference>
<dbReference type="PANTHER" id="PTHR43674">
    <property type="entry name" value="NITRILASE C965.09-RELATED"/>
    <property type="match status" value="1"/>
</dbReference>
<evidence type="ECO:0000256" key="1">
    <source>
        <dbReference type="ARBA" id="ARBA00022801"/>
    </source>
</evidence>
<comment type="caution">
    <text evidence="3">The sequence shown here is derived from an EMBL/GenBank/DDBJ whole genome shotgun (WGS) entry which is preliminary data.</text>
</comment>
<dbReference type="Pfam" id="PF00795">
    <property type="entry name" value="CN_hydrolase"/>
    <property type="match status" value="1"/>
</dbReference>
<feature type="domain" description="CN hydrolase" evidence="2">
    <location>
        <begin position="9"/>
        <end position="275"/>
    </location>
</feature>
<dbReference type="EMBL" id="MTSD02000001">
    <property type="protein sequence ID" value="OOV88272.1"/>
    <property type="molecule type" value="Genomic_DNA"/>
</dbReference>
<dbReference type="InterPro" id="IPR036526">
    <property type="entry name" value="C-N_Hydrolase_sf"/>
</dbReference>
<dbReference type="GO" id="GO:0033388">
    <property type="term" value="P:putrescine biosynthetic process from arginine"/>
    <property type="evidence" value="ECO:0007669"/>
    <property type="project" value="TreeGrafter"/>
</dbReference>
<dbReference type="GO" id="GO:0016746">
    <property type="term" value="F:acyltransferase activity"/>
    <property type="evidence" value="ECO:0007669"/>
    <property type="project" value="UniProtKB-KW"/>
</dbReference>
<dbReference type="InterPro" id="IPR050345">
    <property type="entry name" value="Aliph_Amidase/BUP"/>
</dbReference>
<dbReference type="Gene3D" id="3.60.110.10">
    <property type="entry name" value="Carbon-nitrogen hydrolase"/>
    <property type="match status" value="1"/>
</dbReference>
<gene>
    <name evidence="3" type="ORF">BTA35_0201755</name>
</gene>
<dbReference type="GO" id="GO:0050126">
    <property type="term" value="F:N-carbamoylputrescine amidase activity"/>
    <property type="evidence" value="ECO:0007669"/>
    <property type="project" value="TreeGrafter"/>
</dbReference>
<reference evidence="3" key="1">
    <citation type="submission" date="2017-02" db="EMBL/GenBank/DDBJ databases">
        <title>Draft Genome Sequence of the Salt Water Bacterium Oceanospirillum linum ATCC 11336.</title>
        <authorList>
            <person name="Trachtenberg A.M."/>
            <person name="Carney J.G."/>
            <person name="Linnane J.D."/>
            <person name="Rheaume B.A."/>
            <person name="Pitts N.L."/>
            <person name="Mykles D.L."/>
            <person name="Maclea K.S."/>
        </authorList>
    </citation>
    <scope>NUCLEOTIDE SEQUENCE [LARGE SCALE GENOMIC DNA]</scope>
    <source>
        <strain evidence="3">ATCC 11336</strain>
    </source>
</reference>